<feature type="domain" description="GGDEF" evidence="9">
    <location>
        <begin position="176"/>
        <end position="311"/>
    </location>
</feature>
<evidence type="ECO:0000256" key="4">
    <source>
        <dbReference type="ARBA" id="ARBA00023015"/>
    </source>
</evidence>
<dbReference type="Pfam" id="PF00072">
    <property type="entry name" value="Response_reg"/>
    <property type="match status" value="1"/>
</dbReference>
<dbReference type="PROSITE" id="PS50110">
    <property type="entry name" value="RESPONSE_REGULATORY"/>
    <property type="match status" value="1"/>
</dbReference>
<dbReference type="SUPFAM" id="SSF52172">
    <property type="entry name" value="CheY-like"/>
    <property type="match status" value="1"/>
</dbReference>
<dbReference type="InterPro" id="IPR050469">
    <property type="entry name" value="Diguanylate_Cyclase"/>
</dbReference>
<keyword evidence="3" id="KW-0902">Two-component regulatory system</keyword>
<dbReference type="Proteomes" id="UP000285961">
    <property type="component" value="Unassembled WGS sequence"/>
</dbReference>
<dbReference type="EMBL" id="QZKI01000024">
    <property type="protein sequence ID" value="RJP73736.1"/>
    <property type="molecule type" value="Genomic_DNA"/>
</dbReference>
<dbReference type="GO" id="GO:0005886">
    <property type="term" value="C:plasma membrane"/>
    <property type="evidence" value="ECO:0007669"/>
    <property type="project" value="TreeGrafter"/>
</dbReference>
<dbReference type="EC" id="2.7.7.65" evidence="1"/>
<keyword evidence="4" id="KW-0805">Transcription regulation</keyword>
<keyword evidence="5" id="KW-0804">Transcription</keyword>
<dbReference type="FunFam" id="3.30.70.270:FF:000001">
    <property type="entry name" value="Diguanylate cyclase domain protein"/>
    <property type="match status" value="1"/>
</dbReference>
<dbReference type="SMART" id="SM00448">
    <property type="entry name" value="REC"/>
    <property type="match status" value="1"/>
</dbReference>
<dbReference type="AlphaFoldDB" id="A0A419F5S8"/>
<keyword evidence="2 7" id="KW-0597">Phosphoprotein</keyword>
<evidence type="ECO:0000256" key="5">
    <source>
        <dbReference type="ARBA" id="ARBA00023163"/>
    </source>
</evidence>
<organism evidence="10 11">
    <name type="scientific">Candidatus Abyssobacteria bacterium SURF_17</name>
    <dbReference type="NCBI Taxonomy" id="2093361"/>
    <lineage>
        <taxon>Bacteria</taxon>
        <taxon>Pseudomonadati</taxon>
        <taxon>Candidatus Hydrogenedentota</taxon>
        <taxon>Candidatus Abyssobacteria</taxon>
    </lineage>
</organism>
<dbReference type="SUPFAM" id="SSF55073">
    <property type="entry name" value="Nucleotide cyclase"/>
    <property type="match status" value="1"/>
</dbReference>
<evidence type="ECO:0000256" key="3">
    <source>
        <dbReference type="ARBA" id="ARBA00023012"/>
    </source>
</evidence>
<dbReference type="InterPro" id="IPR000160">
    <property type="entry name" value="GGDEF_dom"/>
</dbReference>
<gene>
    <name evidence="10" type="ORF">C4532_03995</name>
</gene>
<protein>
    <recommendedName>
        <fullName evidence="1">diguanylate cyclase</fullName>
        <ecNumber evidence="1">2.7.7.65</ecNumber>
    </recommendedName>
</protein>
<dbReference type="GO" id="GO:0043709">
    <property type="term" value="P:cell adhesion involved in single-species biofilm formation"/>
    <property type="evidence" value="ECO:0007669"/>
    <property type="project" value="TreeGrafter"/>
</dbReference>
<proteinExistence type="predicted"/>
<evidence type="ECO:0000256" key="7">
    <source>
        <dbReference type="PROSITE-ProRule" id="PRU00169"/>
    </source>
</evidence>
<dbReference type="NCBIfam" id="TIGR00254">
    <property type="entry name" value="GGDEF"/>
    <property type="match status" value="1"/>
</dbReference>
<dbReference type="GO" id="GO:1902201">
    <property type="term" value="P:negative regulation of bacterial-type flagellum-dependent cell motility"/>
    <property type="evidence" value="ECO:0007669"/>
    <property type="project" value="TreeGrafter"/>
</dbReference>
<dbReference type="PROSITE" id="PS50887">
    <property type="entry name" value="GGDEF"/>
    <property type="match status" value="1"/>
</dbReference>
<dbReference type="InterPro" id="IPR001789">
    <property type="entry name" value="Sig_transdc_resp-reg_receiver"/>
</dbReference>
<dbReference type="CDD" id="cd01949">
    <property type="entry name" value="GGDEF"/>
    <property type="match status" value="1"/>
</dbReference>
<evidence type="ECO:0000256" key="6">
    <source>
        <dbReference type="ARBA" id="ARBA00034247"/>
    </source>
</evidence>
<evidence type="ECO:0000313" key="10">
    <source>
        <dbReference type="EMBL" id="RJP73736.1"/>
    </source>
</evidence>
<dbReference type="PANTHER" id="PTHR45138:SF9">
    <property type="entry name" value="DIGUANYLATE CYCLASE DGCM-RELATED"/>
    <property type="match status" value="1"/>
</dbReference>
<comment type="caution">
    <text evidence="10">The sequence shown here is derived from an EMBL/GenBank/DDBJ whole genome shotgun (WGS) entry which is preliminary data.</text>
</comment>
<reference evidence="10 11" key="1">
    <citation type="journal article" date="2017" name="ISME J.">
        <title>Energy and carbon metabolisms in a deep terrestrial subsurface fluid microbial community.</title>
        <authorList>
            <person name="Momper L."/>
            <person name="Jungbluth S.P."/>
            <person name="Lee M.D."/>
            <person name="Amend J.P."/>
        </authorList>
    </citation>
    <scope>NUCLEOTIDE SEQUENCE [LARGE SCALE GENOMIC DNA]</scope>
    <source>
        <strain evidence="10">SURF_17</strain>
    </source>
</reference>
<feature type="domain" description="Response regulatory" evidence="8">
    <location>
        <begin position="13"/>
        <end position="127"/>
    </location>
</feature>
<sequence length="325" mass="36778">MMADEAESKNLPPVLIVDDEEVIRQVMRDILTDSGYEVDVVENGEKALAQLKNKTYGLVFADIRMPKMDGMEFLRRAKHLTPDLDIIMMTGYASVDIAVEAIKLGAQDFITKPFNLDHIRIVAERAVERKALKKQAEEGEYYKRISLTDGLTELFNRRHLRHILGTEISRSERSGRKFCLLMVDVDDFKVYNDTLGHPAGDEALKFLAWLLKHHARISDVVCRYGGEEFVVVFPETDVPASRIAAERLRRIIEETEFDRQEVLPGGNFTVSIGMACFPDDATSADELVSNADKAMYHAKRSGKNRLAAWTDISETARSRPSEQRA</sequence>
<evidence type="ECO:0000256" key="2">
    <source>
        <dbReference type="ARBA" id="ARBA00022553"/>
    </source>
</evidence>
<name>A0A419F5S8_9BACT</name>
<dbReference type="FunFam" id="3.40.50.2300:FF:000018">
    <property type="entry name" value="DNA-binding transcriptional regulator NtrC"/>
    <property type="match status" value="1"/>
</dbReference>
<dbReference type="PANTHER" id="PTHR45138">
    <property type="entry name" value="REGULATORY COMPONENTS OF SENSORY TRANSDUCTION SYSTEM"/>
    <property type="match status" value="1"/>
</dbReference>
<evidence type="ECO:0000259" key="8">
    <source>
        <dbReference type="PROSITE" id="PS50110"/>
    </source>
</evidence>
<dbReference type="Gene3D" id="3.30.70.270">
    <property type="match status" value="1"/>
</dbReference>
<dbReference type="InterPro" id="IPR043128">
    <property type="entry name" value="Rev_trsase/Diguanyl_cyclase"/>
</dbReference>
<dbReference type="InterPro" id="IPR011006">
    <property type="entry name" value="CheY-like_superfamily"/>
</dbReference>
<accession>A0A419F5S8</accession>
<dbReference type="Gene3D" id="3.40.50.2300">
    <property type="match status" value="1"/>
</dbReference>
<evidence type="ECO:0000313" key="11">
    <source>
        <dbReference type="Proteomes" id="UP000285961"/>
    </source>
</evidence>
<evidence type="ECO:0000259" key="9">
    <source>
        <dbReference type="PROSITE" id="PS50887"/>
    </source>
</evidence>
<feature type="modified residue" description="4-aspartylphosphate" evidence="7">
    <location>
        <position position="62"/>
    </location>
</feature>
<evidence type="ECO:0000256" key="1">
    <source>
        <dbReference type="ARBA" id="ARBA00012528"/>
    </source>
</evidence>
<dbReference type="InterPro" id="IPR029787">
    <property type="entry name" value="Nucleotide_cyclase"/>
</dbReference>
<dbReference type="GO" id="GO:0000160">
    <property type="term" value="P:phosphorelay signal transduction system"/>
    <property type="evidence" value="ECO:0007669"/>
    <property type="project" value="UniProtKB-KW"/>
</dbReference>
<dbReference type="GO" id="GO:0052621">
    <property type="term" value="F:diguanylate cyclase activity"/>
    <property type="evidence" value="ECO:0007669"/>
    <property type="project" value="UniProtKB-EC"/>
</dbReference>
<comment type="catalytic activity">
    <reaction evidence="6">
        <text>2 GTP = 3',3'-c-di-GMP + 2 diphosphate</text>
        <dbReference type="Rhea" id="RHEA:24898"/>
        <dbReference type="ChEBI" id="CHEBI:33019"/>
        <dbReference type="ChEBI" id="CHEBI:37565"/>
        <dbReference type="ChEBI" id="CHEBI:58805"/>
        <dbReference type="EC" id="2.7.7.65"/>
    </reaction>
</comment>
<dbReference type="SMART" id="SM00267">
    <property type="entry name" value="GGDEF"/>
    <property type="match status" value="1"/>
</dbReference>
<dbReference type="Pfam" id="PF00990">
    <property type="entry name" value="GGDEF"/>
    <property type="match status" value="1"/>
</dbReference>